<reference evidence="1" key="1">
    <citation type="submission" date="2023-03" db="EMBL/GenBank/DDBJ databases">
        <authorList>
            <person name="Steffen K."/>
            <person name="Cardenas P."/>
        </authorList>
    </citation>
    <scope>NUCLEOTIDE SEQUENCE</scope>
</reference>
<organism evidence="1 2">
    <name type="scientific">Geodia barretti</name>
    <name type="common">Barrett's horny sponge</name>
    <dbReference type="NCBI Taxonomy" id="519541"/>
    <lineage>
        <taxon>Eukaryota</taxon>
        <taxon>Metazoa</taxon>
        <taxon>Porifera</taxon>
        <taxon>Demospongiae</taxon>
        <taxon>Heteroscleromorpha</taxon>
        <taxon>Tetractinellida</taxon>
        <taxon>Astrophorina</taxon>
        <taxon>Geodiidae</taxon>
        <taxon>Geodia</taxon>
    </lineage>
</organism>
<protein>
    <submittedName>
        <fullName evidence="1">Uncharacterized protein</fullName>
    </submittedName>
</protein>
<dbReference type="Proteomes" id="UP001174909">
    <property type="component" value="Unassembled WGS sequence"/>
</dbReference>
<proteinExistence type="predicted"/>
<dbReference type="AlphaFoldDB" id="A0AA35RVD5"/>
<evidence type="ECO:0000313" key="2">
    <source>
        <dbReference type="Proteomes" id="UP001174909"/>
    </source>
</evidence>
<keyword evidence="2" id="KW-1185">Reference proteome</keyword>
<sequence>CCFLSSLVKWSYQLPPLPVPDCLESSQSYDSLPARDRGGTIQSVMAGTLPLESASPELDTKMNIPTYISDRVETKKLKPTVNWTKLRVCLGLLQIGWQSLQCLPVTRELGIQ</sequence>
<gene>
    <name evidence="1" type="ORF">GBAR_LOCUS10804</name>
</gene>
<feature type="non-terminal residue" evidence="1">
    <location>
        <position position="1"/>
    </location>
</feature>
<dbReference type="EMBL" id="CASHTH010001669">
    <property type="protein sequence ID" value="CAI8017902.1"/>
    <property type="molecule type" value="Genomic_DNA"/>
</dbReference>
<accession>A0AA35RVD5</accession>
<comment type="caution">
    <text evidence="1">The sequence shown here is derived from an EMBL/GenBank/DDBJ whole genome shotgun (WGS) entry which is preliminary data.</text>
</comment>
<name>A0AA35RVD5_GEOBA</name>
<evidence type="ECO:0000313" key="1">
    <source>
        <dbReference type="EMBL" id="CAI8017902.1"/>
    </source>
</evidence>